<reference evidence="1" key="1">
    <citation type="submission" date="2024-12" db="EMBL/GenBank/DDBJ databases">
        <title>Comparative genomics and development of molecular markers within Purpureocillium lilacinum and among Purpureocillium species.</title>
        <authorList>
            <person name="Yeh Z.-Y."/>
            <person name="Ni N.-T."/>
            <person name="Lo P.-H."/>
            <person name="Mushyakhwo K."/>
            <person name="Lin C.-F."/>
            <person name="Nai Y.-S."/>
        </authorList>
    </citation>
    <scope>NUCLEOTIDE SEQUENCE</scope>
    <source>
        <strain evidence="1">NCHU-NPUST-175</strain>
    </source>
</reference>
<proteinExistence type="predicted"/>
<name>A0ACC4DBW1_PURLI</name>
<evidence type="ECO:0000313" key="2">
    <source>
        <dbReference type="Proteomes" id="UP001638806"/>
    </source>
</evidence>
<evidence type="ECO:0000313" key="1">
    <source>
        <dbReference type="EMBL" id="KAL3953608.1"/>
    </source>
</evidence>
<protein>
    <submittedName>
        <fullName evidence="1">Uncharacterized protein</fullName>
    </submittedName>
</protein>
<dbReference type="EMBL" id="JBGNUJ010000011">
    <property type="protein sequence ID" value="KAL3953608.1"/>
    <property type="molecule type" value="Genomic_DNA"/>
</dbReference>
<comment type="caution">
    <text evidence="1">The sequence shown here is derived from an EMBL/GenBank/DDBJ whole genome shotgun (WGS) entry which is preliminary data.</text>
</comment>
<gene>
    <name evidence="1" type="ORF">ACCO45_011564</name>
</gene>
<organism evidence="1 2">
    <name type="scientific">Purpureocillium lilacinum</name>
    <name type="common">Paecilomyces lilacinus</name>
    <dbReference type="NCBI Taxonomy" id="33203"/>
    <lineage>
        <taxon>Eukaryota</taxon>
        <taxon>Fungi</taxon>
        <taxon>Dikarya</taxon>
        <taxon>Ascomycota</taxon>
        <taxon>Pezizomycotina</taxon>
        <taxon>Sordariomycetes</taxon>
        <taxon>Hypocreomycetidae</taxon>
        <taxon>Hypocreales</taxon>
        <taxon>Ophiocordycipitaceae</taxon>
        <taxon>Purpureocillium</taxon>
    </lineage>
</organism>
<accession>A0ACC4DBW1</accession>
<dbReference type="Proteomes" id="UP001638806">
    <property type="component" value="Unassembled WGS sequence"/>
</dbReference>
<keyword evidence="2" id="KW-1185">Reference proteome</keyword>
<sequence length="96" mass="10357">MYFAAPLLSLVALGTGSLAATVLRRDPATHVGTFQTYAHQGCSFMPLCTRVVYGADVVRPPCHSFGDDSVELSSNTCTDAQGEWKSWGMECLPGHY</sequence>